<dbReference type="OrthoDB" id="10535500at2759"/>
<dbReference type="GO" id="GO:0003700">
    <property type="term" value="F:DNA-binding transcription factor activity"/>
    <property type="evidence" value="ECO:0007669"/>
    <property type="project" value="UniProtKB-UniRule"/>
</dbReference>
<evidence type="ECO:0000256" key="4">
    <source>
        <dbReference type="ARBA" id="ARBA00023015"/>
    </source>
</evidence>
<dbReference type="PANTHER" id="PTHR31992">
    <property type="entry name" value="DOF ZINC FINGER PROTEIN DOF1.4-RELATED"/>
    <property type="match status" value="1"/>
</dbReference>
<proteinExistence type="predicted"/>
<dbReference type="Pfam" id="PF02701">
    <property type="entry name" value="Zn_ribbon_Dof"/>
    <property type="match status" value="1"/>
</dbReference>
<evidence type="ECO:0000256" key="6">
    <source>
        <dbReference type="ARBA" id="ARBA00023163"/>
    </source>
</evidence>
<gene>
    <name evidence="12" type="ORF">SI8410_03004571</name>
</gene>
<accession>A0A7I8K9L6</accession>
<feature type="region of interest" description="Disordered" evidence="10">
    <location>
        <begin position="74"/>
        <end position="130"/>
    </location>
</feature>
<dbReference type="InterPro" id="IPR045174">
    <property type="entry name" value="Dof"/>
</dbReference>
<dbReference type="GO" id="GO:0008270">
    <property type="term" value="F:zinc ion binding"/>
    <property type="evidence" value="ECO:0007669"/>
    <property type="project" value="UniProtKB-KW"/>
</dbReference>
<evidence type="ECO:0000313" key="12">
    <source>
        <dbReference type="EMBL" id="CAA7393874.1"/>
    </source>
</evidence>
<keyword evidence="6 9" id="KW-0804">Transcription</keyword>
<keyword evidence="1 9" id="KW-0479">Metal-binding</keyword>
<evidence type="ECO:0000256" key="10">
    <source>
        <dbReference type="SAM" id="MobiDB-lite"/>
    </source>
</evidence>
<evidence type="ECO:0000256" key="9">
    <source>
        <dbReference type="RuleBase" id="RU369094"/>
    </source>
</evidence>
<evidence type="ECO:0000313" key="13">
    <source>
        <dbReference type="Proteomes" id="UP000663760"/>
    </source>
</evidence>
<protein>
    <recommendedName>
        <fullName evidence="9">Dof zinc finger protein</fullName>
    </recommendedName>
</protein>
<evidence type="ECO:0000256" key="1">
    <source>
        <dbReference type="ARBA" id="ARBA00022723"/>
    </source>
</evidence>
<dbReference type="GO" id="GO:0005634">
    <property type="term" value="C:nucleus"/>
    <property type="evidence" value="ECO:0007669"/>
    <property type="project" value="UniProtKB-SubCell"/>
</dbReference>
<keyword evidence="2 8" id="KW-0863">Zinc-finger</keyword>
<feature type="domain" description="Dof-type" evidence="11">
    <location>
        <begin position="30"/>
        <end position="84"/>
    </location>
</feature>
<keyword evidence="4 9" id="KW-0805">Transcription regulation</keyword>
<keyword evidence="7 8" id="KW-0539">Nucleus</keyword>
<keyword evidence="13" id="KW-1185">Reference proteome</keyword>
<sequence>MDGNARVSSDGRERGIAAGAELSACGGEAERCPRCGSQNTKFCYYNNYNLAQPRHFCKACRRYWTVGGSLRNVPVGGSTRRAAAPQQSKAQVSPDRPISSPPKSLRRRSATAPASAASSPSSSCSTSPPLDSLASVSAPAALSVAKFETDGSDEPGGPIDAVRCFESVLGEPLPAGFLALGDPFLGGHDGYALGLGLGGGGGGGAADIVDEMGFSTGKVASAWPFFEDDDGAIAGGGGGNNAGMSDRGGGEHDAWRVVAGESELVRDDGGDYCGWPDLAVPATRGKRVQ</sequence>
<dbReference type="GO" id="GO:0003677">
    <property type="term" value="F:DNA binding"/>
    <property type="evidence" value="ECO:0007669"/>
    <property type="project" value="UniProtKB-UniRule"/>
</dbReference>
<organism evidence="12 13">
    <name type="scientific">Spirodela intermedia</name>
    <name type="common">Intermediate duckweed</name>
    <dbReference type="NCBI Taxonomy" id="51605"/>
    <lineage>
        <taxon>Eukaryota</taxon>
        <taxon>Viridiplantae</taxon>
        <taxon>Streptophyta</taxon>
        <taxon>Embryophyta</taxon>
        <taxon>Tracheophyta</taxon>
        <taxon>Spermatophyta</taxon>
        <taxon>Magnoliopsida</taxon>
        <taxon>Liliopsida</taxon>
        <taxon>Araceae</taxon>
        <taxon>Lemnoideae</taxon>
        <taxon>Spirodela</taxon>
    </lineage>
</organism>
<dbReference type="EMBL" id="LR746266">
    <property type="protein sequence ID" value="CAA7393874.1"/>
    <property type="molecule type" value="Genomic_DNA"/>
</dbReference>
<name>A0A7I8K9L6_SPIIN</name>
<evidence type="ECO:0000259" key="11">
    <source>
        <dbReference type="PROSITE" id="PS50884"/>
    </source>
</evidence>
<evidence type="ECO:0000256" key="7">
    <source>
        <dbReference type="ARBA" id="ARBA00023242"/>
    </source>
</evidence>
<dbReference type="Proteomes" id="UP000663760">
    <property type="component" value="Chromosome 3"/>
</dbReference>
<comment type="function">
    <text evidence="9">Transcription factor that binds specifically to a 5'-AA[AG]G-3' consensus core sequence.</text>
</comment>
<dbReference type="AlphaFoldDB" id="A0A7I8K9L6"/>
<comment type="subcellular location">
    <subcellularLocation>
        <location evidence="8 9">Nucleus</location>
    </subcellularLocation>
</comment>
<feature type="compositionally biased region" description="Low complexity" evidence="10">
    <location>
        <begin position="110"/>
        <end position="130"/>
    </location>
</feature>
<evidence type="ECO:0000256" key="8">
    <source>
        <dbReference type="PROSITE-ProRule" id="PRU00071"/>
    </source>
</evidence>
<dbReference type="PROSITE" id="PS01361">
    <property type="entry name" value="ZF_DOF_1"/>
    <property type="match status" value="1"/>
</dbReference>
<reference evidence="12" key="1">
    <citation type="submission" date="2020-02" db="EMBL/GenBank/DDBJ databases">
        <authorList>
            <person name="Scholz U."/>
            <person name="Mascher M."/>
            <person name="Fiebig A."/>
        </authorList>
    </citation>
    <scope>NUCLEOTIDE SEQUENCE</scope>
</reference>
<keyword evidence="5 8" id="KW-0238">DNA-binding</keyword>
<evidence type="ECO:0000256" key="2">
    <source>
        <dbReference type="ARBA" id="ARBA00022771"/>
    </source>
</evidence>
<keyword evidence="3 9" id="KW-0862">Zinc</keyword>
<evidence type="ECO:0000256" key="5">
    <source>
        <dbReference type="ARBA" id="ARBA00023125"/>
    </source>
</evidence>
<dbReference type="PROSITE" id="PS50884">
    <property type="entry name" value="ZF_DOF_2"/>
    <property type="match status" value="1"/>
</dbReference>
<dbReference type="InterPro" id="IPR003851">
    <property type="entry name" value="Znf_Dof"/>
</dbReference>
<evidence type="ECO:0000256" key="3">
    <source>
        <dbReference type="ARBA" id="ARBA00022833"/>
    </source>
</evidence>